<evidence type="ECO:0000313" key="4">
    <source>
        <dbReference type="EMBL" id="RTR17583.1"/>
    </source>
</evidence>
<feature type="chain" id="PRO_5019070088" evidence="3">
    <location>
        <begin position="28"/>
        <end position="289"/>
    </location>
</feature>
<evidence type="ECO:0000313" key="5">
    <source>
        <dbReference type="Proteomes" id="UP000277007"/>
    </source>
</evidence>
<dbReference type="Pfam" id="PF04333">
    <property type="entry name" value="MlaA"/>
    <property type="match status" value="1"/>
</dbReference>
<dbReference type="GO" id="GO:0016020">
    <property type="term" value="C:membrane"/>
    <property type="evidence" value="ECO:0007669"/>
    <property type="project" value="InterPro"/>
</dbReference>
<keyword evidence="4" id="KW-0449">Lipoprotein</keyword>
<dbReference type="RefSeq" id="WP_126617788.1">
    <property type="nucleotide sequence ID" value="NZ_JBHUCY010000025.1"/>
</dbReference>
<reference evidence="4 5" key="1">
    <citation type="submission" date="2018-12" db="EMBL/GenBank/DDBJ databases">
        <authorList>
            <person name="Yang Y."/>
        </authorList>
    </citation>
    <scope>NUCLEOTIDE SEQUENCE [LARGE SCALE GENOMIC DNA]</scope>
    <source>
        <strain evidence="4 5">L-25-5w-1</strain>
    </source>
</reference>
<feature type="signal peptide" evidence="3">
    <location>
        <begin position="1"/>
        <end position="27"/>
    </location>
</feature>
<accession>A0A431VEN4</accession>
<keyword evidence="2 3" id="KW-0732">Signal</keyword>
<dbReference type="InterPro" id="IPR007428">
    <property type="entry name" value="MlaA"/>
</dbReference>
<dbReference type="PANTHER" id="PTHR30035">
    <property type="entry name" value="LIPOPROTEIN VACJ-RELATED"/>
    <property type="match status" value="1"/>
</dbReference>
<evidence type="ECO:0000256" key="3">
    <source>
        <dbReference type="SAM" id="SignalP"/>
    </source>
</evidence>
<name>A0A431VEN4_9PROT</name>
<gene>
    <name evidence="4" type="ORF">EJ903_17400</name>
</gene>
<comment type="caution">
    <text evidence="4">The sequence shown here is derived from an EMBL/GenBank/DDBJ whole genome shotgun (WGS) entry which is preliminary data.</text>
</comment>
<dbReference type="OrthoDB" id="7304445at2"/>
<evidence type="ECO:0000256" key="2">
    <source>
        <dbReference type="ARBA" id="ARBA00022729"/>
    </source>
</evidence>
<proteinExistence type="inferred from homology"/>
<dbReference type="AlphaFoldDB" id="A0A431VEN4"/>
<dbReference type="EMBL" id="RXMA01000018">
    <property type="protein sequence ID" value="RTR17583.1"/>
    <property type="molecule type" value="Genomic_DNA"/>
</dbReference>
<protein>
    <submittedName>
        <fullName evidence="4">VacJ-like lipoprotein</fullName>
    </submittedName>
</protein>
<keyword evidence="5" id="KW-1185">Reference proteome</keyword>
<sequence>MIRGGRLRGVAAATGLAVTLLCGPVAAQAVAPPVAATVTPSPVTPPADAPFAVLPPGKTPIKPAPSGGVLDAYSRYMFTWNKTVYGKIDEFYGWWYGPQATKATPAPAGSVGGLGNVVANLVNEPVTAITALAVGDVGASWRSVERFGINSTVGLLGYYDTATAWGYRPIHNDAGLSLCKAGVGEGGYVVLPFVGPRTVRDAVADIVLTNAVLWYAAGSLLGTGASLQTIAIAESVEIITDIVATRQIDPQAKAIGFSDYNTTRDRYLAQRRARCAVLRGEPLTPPKAG</sequence>
<organism evidence="4 5">
    <name type="scientific">Azospirillum griseum</name>
    <dbReference type="NCBI Taxonomy" id="2496639"/>
    <lineage>
        <taxon>Bacteria</taxon>
        <taxon>Pseudomonadati</taxon>
        <taxon>Pseudomonadota</taxon>
        <taxon>Alphaproteobacteria</taxon>
        <taxon>Rhodospirillales</taxon>
        <taxon>Azospirillaceae</taxon>
        <taxon>Azospirillum</taxon>
    </lineage>
</organism>
<dbReference type="Proteomes" id="UP000277007">
    <property type="component" value="Unassembled WGS sequence"/>
</dbReference>
<dbReference type="GO" id="GO:0120010">
    <property type="term" value="P:intermembrane phospholipid transfer"/>
    <property type="evidence" value="ECO:0007669"/>
    <property type="project" value="TreeGrafter"/>
</dbReference>
<evidence type="ECO:0000256" key="1">
    <source>
        <dbReference type="ARBA" id="ARBA00010634"/>
    </source>
</evidence>
<dbReference type="PANTHER" id="PTHR30035:SF3">
    <property type="entry name" value="INTERMEMBRANE PHOSPHOLIPID TRANSPORT SYSTEM LIPOPROTEIN MLAA"/>
    <property type="match status" value="1"/>
</dbReference>
<comment type="similarity">
    <text evidence="1">Belongs to the MlaA family.</text>
</comment>